<proteinExistence type="predicted"/>
<accession>A0ABS5IJC8</accession>
<dbReference type="RefSeq" id="WP_211540791.1">
    <property type="nucleotide sequence ID" value="NZ_JAGTUK010000001.1"/>
</dbReference>
<gene>
    <name evidence="2" type="ORF">KE274_02195</name>
</gene>
<sequence>MSHANTLDAPDDGPAPEAPAPATGGALWASVADGFYVGSDAGSFLGYVDRQPDGRWRAFDAVSRVVGDFPDHHAAIAATTEAMTGEAAGCACESAA</sequence>
<dbReference type="Proteomes" id="UP000678243">
    <property type="component" value="Unassembled WGS sequence"/>
</dbReference>
<dbReference type="EMBL" id="JAGTUK010000001">
    <property type="protein sequence ID" value="MBS0022915.1"/>
    <property type="molecule type" value="Genomic_DNA"/>
</dbReference>
<evidence type="ECO:0000256" key="1">
    <source>
        <dbReference type="SAM" id="MobiDB-lite"/>
    </source>
</evidence>
<name>A0ABS5IJC8_9MICO</name>
<feature type="region of interest" description="Disordered" evidence="1">
    <location>
        <begin position="1"/>
        <end position="24"/>
    </location>
</feature>
<protein>
    <submittedName>
        <fullName evidence="2">Uncharacterized protein</fullName>
    </submittedName>
</protein>
<organism evidence="2 3">
    <name type="scientific">Microbacterium paraoxydans</name>
    <dbReference type="NCBI Taxonomy" id="199592"/>
    <lineage>
        <taxon>Bacteria</taxon>
        <taxon>Bacillati</taxon>
        <taxon>Actinomycetota</taxon>
        <taxon>Actinomycetes</taxon>
        <taxon>Micrococcales</taxon>
        <taxon>Microbacteriaceae</taxon>
        <taxon>Microbacterium</taxon>
    </lineage>
</organism>
<reference evidence="2 3" key="1">
    <citation type="submission" date="2021-04" db="EMBL/GenBank/DDBJ databases">
        <title>Whole genome analysis of root endophytic bacterium Microbacterium paraoxydans ku-mp colonizing RP-bio226 rice variety.</title>
        <authorList>
            <person name="Ulaganathan K."/>
            <person name="Latha B."/>
        </authorList>
    </citation>
    <scope>NUCLEOTIDE SEQUENCE [LARGE SCALE GENOMIC DNA]</scope>
    <source>
        <strain evidence="3">ku-mp</strain>
    </source>
</reference>
<evidence type="ECO:0000313" key="2">
    <source>
        <dbReference type="EMBL" id="MBS0022915.1"/>
    </source>
</evidence>
<evidence type="ECO:0000313" key="3">
    <source>
        <dbReference type="Proteomes" id="UP000678243"/>
    </source>
</evidence>
<comment type="caution">
    <text evidence="2">The sequence shown here is derived from an EMBL/GenBank/DDBJ whole genome shotgun (WGS) entry which is preliminary data.</text>
</comment>
<keyword evidence="3" id="KW-1185">Reference proteome</keyword>